<reference evidence="2 3" key="1">
    <citation type="journal article" date="2024" name="Arch. Microbiol.">
        <title>Corallococcus caeni sp. nov., a novel myxobacterium isolated from activated sludge.</title>
        <authorList>
            <person name="Tomita S."/>
            <person name="Nakai R."/>
            <person name="Kuroda K."/>
            <person name="Kurashita H."/>
            <person name="Hatamoto M."/>
            <person name="Yamaguchi T."/>
            <person name="Narihiro T."/>
        </authorList>
    </citation>
    <scope>NUCLEOTIDE SEQUENCE [LARGE SCALE GENOMIC DNA]</scope>
    <source>
        <strain evidence="2 3">NO1</strain>
    </source>
</reference>
<name>A0ABQ6QTJ5_9BACT</name>
<keyword evidence="1" id="KW-0472">Membrane</keyword>
<keyword evidence="1" id="KW-1133">Transmembrane helix</keyword>
<dbReference type="EMBL" id="BTTX01000003">
    <property type="protein sequence ID" value="GMU07162.1"/>
    <property type="molecule type" value="Genomic_DNA"/>
</dbReference>
<organism evidence="2 3">
    <name type="scientific">Corallococcus caeni</name>
    <dbReference type="NCBI Taxonomy" id="3082388"/>
    <lineage>
        <taxon>Bacteria</taxon>
        <taxon>Pseudomonadati</taxon>
        <taxon>Myxococcota</taxon>
        <taxon>Myxococcia</taxon>
        <taxon>Myxococcales</taxon>
        <taxon>Cystobacterineae</taxon>
        <taxon>Myxococcaceae</taxon>
        <taxon>Corallococcus</taxon>
    </lineage>
</organism>
<keyword evidence="1" id="KW-0812">Transmembrane</keyword>
<comment type="caution">
    <text evidence="2">The sequence shown here is derived from an EMBL/GenBank/DDBJ whole genome shotgun (WGS) entry which is preliminary data.</text>
</comment>
<feature type="transmembrane region" description="Helical" evidence="1">
    <location>
        <begin position="43"/>
        <end position="62"/>
    </location>
</feature>
<feature type="transmembrane region" description="Helical" evidence="1">
    <location>
        <begin position="6"/>
        <end position="22"/>
    </location>
</feature>
<accession>A0ABQ6QTJ5</accession>
<dbReference type="Proteomes" id="UP001342631">
    <property type="component" value="Unassembled WGS sequence"/>
</dbReference>
<evidence type="ECO:0000256" key="1">
    <source>
        <dbReference type="SAM" id="Phobius"/>
    </source>
</evidence>
<protein>
    <submittedName>
        <fullName evidence="2">Uncharacterized protein</fullName>
    </submittedName>
</protein>
<proteinExistence type="predicted"/>
<sequence length="68" mass="7660">MPSPMNPWLVSGVVSFALGAYLRRRDERGPTRGVIDRRRLTPLQVFYSLLLAYPFCAAYAALDLYLGP</sequence>
<gene>
    <name evidence="2" type="ORF">ASNO1_34150</name>
</gene>
<evidence type="ECO:0000313" key="2">
    <source>
        <dbReference type="EMBL" id="GMU07162.1"/>
    </source>
</evidence>
<evidence type="ECO:0000313" key="3">
    <source>
        <dbReference type="Proteomes" id="UP001342631"/>
    </source>
</evidence>
<keyword evidence="3" id="KW-1185">Reference proteome</keyword>